<keyword evidence="3" id="KW-1185">Reference proteome</keyword>
<accession>A0A2K8Z6M0</accession>
<dbReference type="KEGG" id="spir:CWM47_29030"/>
<dbReference type="CDD" id="cd09872">
    <property type="entry name" value="PIN_Sll0205-like"/>
    <property type="match status" value="1"/>
</dbReference>
<dbReference type="PANTHER" id="PTHR36173:SF2">
    <property type="entry name" value="RIBONUCLEASE VAPC16"/>
    <property type="match status" value="1"/>
</dbReference>
<dbReference type="Gene3D" id="3.40.50.1010">
    <property type="entry name" value="5'-nuclease"/>
    <property type="match status" value="1"/>
</dbReference>
<dbReference type="EMBL" id="CP025096">
    <property type="protein sequence ID" value="AUD05536.1"/>
    <property type="molecule type" value="Genomic_DNA"/>
</dbReference>
<dbReference type="InterPro" id="IPR029060">
    <property type="entry name" value="PIN-like_dom_sf"/>
</dbReference>
<dbReference type="AlphaFoldDB" id="A0A2K8Z6M0"/>
<dbReference type="Pfam" id="PF01850">
    <property type="entry name" value="PIN"/>
    <property type="match status" value="1"/>
</dbReference>
<dbReference type="PANTHER" id="PTHR36173">
    <property type="entry name" value="RIBONUCLEASE VAPC16-RELATED"/>
    <property type="match status" value="1"/>
</dbReference>
<gene>
    <name evidence="2" type="ORF">CWM47_29030</name>
</gene>
<proteinExistence type="predicted"/>
<evidence type="ECO:0000313" key="2">
    <source>
        <dbReference type="EMBL" id="AUD05536.1"/>
    </source>
</evidence>
<dbReference type="SUPFAM" id="SSF88723">
    <property type="entry name" value="PIN domain-like"/>
    <property type="match status" value="1"/>
</dbReference>
<sequence>MTILLDTQALIWSLTNSDRLTKTTRTCIQEANTVYVSPINFYEIAIKTALGRDSGIKWPIHQIIQEALLSGFVWLPLGANHIESYQNIPFFDHHRDPFDRMLLAIALADGLKIISSDHNFPLYNDLVETIW</sequence>
<evidence type="ECO:0000259" key="1">
    <source>
        <dbReference type="Pfam" id="PF01850"/>
    </source>
</evidence>
<dbReference type="OrthoDB" id="9798990at2"/>
<reference evidence="2 3" key="1">
    <citation type="submission" date="2017-11" db="EMBL/GenBank/DDBJ databases">
        <title>Taxonomic description and genome sequences of Spirosoma HA7 sp. nov., isolated from pollen microhabitat of Corylus avellana.</title>
        <authorList>
            <person name="Ambika Manirajan B."/>
            <person name="Suarez C."/>
            <person name="Ratering S."/>
            <person name="Geissler-Plaum R."/>
            <person name="Cardinale M."/>
            <person name="Sylvia S."/>
        </authorList>
    </citation>
    <scope>NUCLEOTIDE SEQUENCE [LARGE SCALE GENOMIC DNA]</scope>
    <source>
        <strain evidence="2 3">HA7</strain>
    </source>
</reference>
<name>A0A2K8Z6M0_9BACT</name>
<feature type="domain" description="PIN" evidence="1">
    <location>
        <begin position="3"/>
        <end position="121"/>
    </location>
</feature>
<dbReference type="InterPro" id="IPR052919">
    <property type="entry name" value="TA_system_RNase"/>
</dbReference>
<organism evidence="2 3">
    <name type="scientific">Spirosoma pollinicola</name>
    <dbReference type="NCBI Taxonomy" id="2057025"/>
    <lineage>
        <taxon>Bacteria</taxon>
        <taxon>Pseudomonadati</taxon>
        <taxon>Bacteroidota</taxon>
        <taxon>Cytophagia</taxon>
        <taxon>Cytophagales</taxon>
        <taxon>Cytophagaceae</taxon>
        <taxon>Spirosoma</taxon>
    </lineage>
</organism>
<dbReference type="Proteomes" id="UP000232883">
    <property type="component" value="Chromosome"/>
</dbReference>
<protein>
    <submittedName>
        <fullName evidence="2">PIN domain-containing protein</fullName>
    </submittedName>
</protein>
<evidence type="ECO:0000313" key="3">
    <source>
        <dbReference type="Proteomes" id="UP000232883"/>
    </source>
</evidence>
<dbReference type="InterPro" id="IPR002716">
    <property type="entry name" value="PIN_dom"/>
</dbReference>
<dbReference type="InterPro" id="IPR041705">
    <property type="entry name" value="PIN_Sll0205"/>
</dbReference>
<dbReference type="RefSeq" id="WP_100992089.1">
    <property type="nucleotide sequence ID" value="NZ_CP025096.1"/>
</dbReference>